<dbReference type="AlphaFoldDB" id="A0A0E0ICR4"/>
<dbReference type="EnsemblPlants" id="ONIVA08G18290.1">
    <property type="protein sequence ID" value="ONIVA08G18290.1"/>
    <property type="gene ID" value="ONIVA08G18290"/>
</dbReference>
<reference evidence="2" key="1">
    <citation type="submission" date="2015-04" db="UniProtKB">
        <authorList>
            <consortium name="EnsemblPlants"/>
        </authorList>
    </citation>
    <scope>IDENTIFICATION</scope>
    <source>
        <strain evidence="2">SL10</strain>
    </source>
</reference>
<dbReference type="OMA" id="WRRVTNK"/>
<proteinExistence type="predicted"/>
<evidence type="ECO:0000256" key="1">
    <source>
        <dbReference type="SAM" id="MobiDB-lite"/>
    </source>
</evidence>
<keyword evidence="3" id="KW-1185">Reference proteome</keyword>
<protein>
    <recommendedName>
        <fullName evidence="4">DUF834 domain-containing protein</fullName>
    </recommendedName>
</protein>
<accession>A0A0E0ICR4</accession>
<feature type="region of interest" description="Disordered" evidence="1">
    <location>
        <begin position="1"/>
        <end position="22"/>
    </location>
</feature>
<feature type="compositionally biased region" description="Basic and acidic residues" evidence="1">
    <location>
        <begin position="60"/>
        <end position="73"/>
    </location>
</feature>
<sequence>MEVEGGGTGSFPRLKGMAPKEDGGLAMGVSEAPVATLKPLGWRRVTNKVDAGVKGGGGDDILHKHAHIREERH</sequence>
<feature type="region of interest" description="Disordered" evidence="1">
    <location>
        <begin position="49"/>
        <end position="73"/>
    </location>
</feature>
<dbReference type="HOGENOM" id="CLU_201407_0_0_1"/>
<evidence type="ECO:0000313" key="3">
    <source>
        <dbReference type="Proteomes" id="UP000006591"/>
    </source>
</evidence>
<reference evidence="2" key="2">
    <citation type="submission" date="2018-04" db="EMBL/GenBank/DDBJ databases">
        <title>OnivRS2 (Oryza nivara Reference Sequence Version 2).</title>
        <authorList>
            <person name="Zhang J."/>
            <person name="Kudrna D."/>
            <person name="Lee S."/>
            <person name="Talag J."/>
            <person name="Rajasekar S."/>
            <person name="Welchert J."/>
            <person name="Hsing Y.-I."/>
            <person name="Wing R.A."/>
        </authorList>
    </citation>
    <scope>NUCLEOTIDE SEQUENCE [LARGE SCALE GENOMIC DNA]</scope>
    <source>
        <strain evidence="2">SL10</strain>
    </source>
</reference>
<dbReference type="Proteomes" id="UP000006591">
    <property type="component" value="Chromosome 8"/>
</dbReference>
<name>A0A0E0ICR4_ORYNI</name>
<dbReference type="Gramene" id="ONIVA08G18290.1">
    <property type="protein sequence ID" value="ONIVA08G18290.1"/>
    <property type="gene ID" value="ONIVA08G18290"/>
</dbReference>
<evidence type="ECO:0008006" key="4">
    <source>
        <dbReference type="Google" id="ProtNLM"/>
    </source>
</evidence>
<organism evidence="2">
    <name type="scientific">Oryza nivara</name>
    <name type="common">Indian wild rice</name>
    <name type="synonym">Oryza sativa f. spontanea</name>
    <dbReference type="NCBI Taxonomy" id="4536"/>
    <lineage>
        <taxon>Eukaryota</taxon>
        <taxon>Viridiplantae</taxon>
        <taxon>Streptophyta</taxon>
        <taxon>Embryophyta</taxon>
        <taxon>Tracheophyta</taxon>
        <taxon>Spermatophyta</taxon>
        <taxon>Magnoliopsida</taxon>
        <taxon>Liliopsida</taxon>
        <taxon>Poales</taxon>
        <taxon>Poaceae</taxon>
        <taxon>BOP clade</taxon>
        <taxon>Oryzoideae</taxon>
        <taxon>Oryzeae</taxon>
        <taxon>Oryzinae</taxon>
        <taxon>Oryza</taxon>
    </lineage>
</organism>
<evidence type="ECO:0000313" key="2">
    <source>
        <dbReference type="EnsemblPlants" id="ONIVA08G18290.1"/>
    </source>
</evidence>